<name>A0A7V2WLM6_9BACT</name>
<keyword evidence="2" id="KW-0560">Oxidoreductase</keyword>
<organism evidence="3 4">
    <name type="scientific">Nitratifractor salsuginis</name>
    <dbReference type="NCBI Taxonomy" id="269261"/>
    <lineage>
        <taxon>Bacteria</taxon>
        <taxon>Pseudomonadati</taxon>
        <taxon>Campylobacterota</taxon>
        <taxon>Epsilonproteobacteria</taxon>
        <taxon>Campylobacterales</taxon>
        <taxon>Sulfurovaceae</taxon>
        <taxon>Nitratifractor</taxon>
    </lineage>
</organism>
<dbReference type="InterPro" id="IPR002347">
    <property type="entry name" value="SDR_fam"/>
</dbReference>
<comment type="similarity">
    <text evidence="1">Belongs to the short-chain dehydrogenases/reductases (SDR) family.</text>
</comment>
<dbReference type="PANTHER" id="PTHR43008">
    <property type="entry name" value="BENZIL REDUCTASE"/>
    <property type="match status" value="1"/>
</dbReference>
<gene>
    <name evidence="3" type="ORF">ENJ74_00660</name>
</gene>
<sequence>MRKVMITGVSSGLGAALAERALEQGDQVYAVGRHDNKRFLNQAGYYFLPLDLSDVTMLRENLKEFVKGHAFDLVILNAGQLTEIKELSETSLEEIHRTMDLNVWANKQIIDTLDLHARPRQVVAVSSGAAVNGSKGWGAYALSKAALNMLIKLYAAEKPWTHFSAIAPGIVMTPMLEKILRITDPIRYPSIQRIKDGPIQTPEIAARRFLNACEKALEYPSGSFLDVRTIESGMPLVR</sequence>
<dbReference type="Pfam" id="PF00106">
    <property type="entry name" value="adh_short"/>
    <property type="match status" value="1"/>
</dbReference>
<proteinExistence type="inferred from homology"/>
<dbReference type="SUPFAM" id="SSF51735">
    <property type="entry name" value="NAD(P)-binding Rossmann-fold domains"/>
    <property type="match status" value="1"/>
</dbReference>
<accession>A0A7V2WLM6</accession>
<comment type="caution">
    <text evidence="3">The sequence shown here is derived from an EMBL/GenBank/DDBJ whole genome shotgun (WGS) entry which is preliminary data.</text>
</comment>
<dbReference type="PANTHER" id="PTHR43008:SF4">
    <property type="entry name" value="CHAIN DEHYDROGENASE, PUTATIVE (AFU_ORTHOLOGUE AFUA_4G08710)-RELATED"/>
    <property type="match status" value="1"/>
</dbReference>
<dbReference type="EMBL" id="DRNO01000044">
    <property type="protein sequence ID" value="HFC03357.1"/>
    <property type="molecule type" value="Genomic_DNA"/>
</dbReference>
<dbReference type="Gene3D" id="3.40.50.720">
    <property type="entry name" value="NAD(P)-binding Rossmann-like Domain"/>
    <property type="match status" value="1"/>
</dbReference>
<reference evidence="3" key="1">
    <citation type="journal article" date="2020" name="mSystems">
        <title>Genome- and Community-Level Interaction Insights into Carbon Utilization and Element Cycling Functions of Hydrothermarchaeota in Hydrothermal Sediment.</title>
        <authorList>
            <person name="Zhou Z."/>
            <person name="Liu Y."/>
            <person name="Xu W."/>
            <person name="Pan J."/>
            <person name="Luo Z.H."/>
            <person name="Li M."/>
        </authorList>
    </citation>
    <scope>NUCLEOTIDE SEQUENCE [LARGE SCALE GENOMIC DNA]</scope>
    <source>
        <strain evidence="3">HyVt-513</strain>
    </source>
</reference>
<evidence type="ECO:0000256" key="1">
    <source>
        <dbReference type="ARBA" id="ARBA00006484"/>
    </source>
</evidence>
<dbReference type="AlphaFoldDB" id="A0A7V2WLM6"/>
<dbReference type="InterPro" id="IPR036291">
    <property type="entry name" value="NAD(P)-bd_dom_sf"/>
</dbReference>
<evidence type="ECO:0000313" key="4">
    <source>
        <dbReference type="Proteomes" id="UP000885722"/>
    </source>
</evidence>
<protein>
    <submittedName>
        <fullName evidence="3">SDR family NAD(P)-dependent oxidoreductase</fullName>
    </submittedName>
</protein>
<evidence type="ECO:0000313" key="3">
    <source>
        <dbReference type="EMBL" id="HFC03357.1"/>
    </source>
</evidence>
<dbReference type="GO" id="GO:0050664">
    <property type="term" value="F:oxidoreductase activity, acting on NAD(P)H, oxygen as acceptor"/>
    <property type="evidence" value="ECO:0007669"/>
    <property type="project" value="TreeGrafter"/>
</dbReference>
<dbReference type="PRINTS" id="PR00081">
    <property type="entry name" value="GDHRDH"/>
</dbReference>
<dbReference type="Proteomes" id="UP000885722">
    <property type="component" value="Unassembled WGS sequence"/>
</dbReference>
<evidence type="ECO:0000256" key="2">
    <source>
        <dbReference type="ARBA" id="ARBA00023002"/>
    </source>
</evidence>